<sequence>MTAPTEPGIYDKIPDEIYHGDRNSLSSTGARKLLAPSCPAKFRHEQDNPPAPKKVFDFGHAAHSLILGYGSELREIPAEMLASNGAVSTTAAKEFVAKARTEGAVALKPAEYKQVQDMAEMIRANETAVKLLSDGKPEQSLYWRDQATGIMRRARPDWLPNPNGSGLVVVDYKSAISADANDFARSAGDYGYHCQAPWYLDGVVELGIDSKPEFVFIVQEKAAPYLVNIVELAPEAIELGRHLNRIAIETYVTCRQTGIWPGYGEDIKLVDLPPWIYNQHEDPEPEMVI</sequence>
<reference evidence="2 3" key="1">
    <citation type="submission" date="2019-05" db="EMBL/GenBank/DDBJ databases">
        <authorList>
            <person name="Beaulieu J."/>
            <person name="Cox M."/>
            <person name="Nazim E."/>
            <person name="Robinson Z."/>
            <person name="Molloy S.D."/>
            <person name="Garlena R.A."/>
            <person name="Russell D.A."/>
            <person name="Pope W.H."/>
            <person name="Jacobs-Sera D."/>
            <person name="Hatfull G.F."/>
        </authorList>
    </citation>
    <scope>NUCLEOTIDE SEQUENCE [LARGE SCALE GENOMIC DNA]</scope>
</reference>
<dbReference type="Proteomes" id="UP000319882">
    <property type="component" value="Segment"/>
</dbReference>
<dbReference type="InterPro" id="IPR024432">
    <property type="entry name" value="Put_RecE_PDDEXK-like_dom"/>
</dbReference>
<organism evidence="2 3">
    <name type="scientific">Rhodococcus phage Whack</name>
    <dbReference type="NCBI Taxonomy" id="2591132"/>
    <lineage>
        <taxon>Viruses</taxon>
        <taxon>Duplodnaviria</taxon>
        <taxon>Heunggongvirae</taxon>
        <taxon>Uroviricota</taxon>
        <taxon>Caudoviricetes</taxon>
        <taxon>Whackvirus</taxon>
        <taxon>Whackvirus whack</taxon>
    </lineage>
</organism>
<evidence type="ECO:0000313" key="2">
    <source>
        <dbReference type="EMBL" id="QDM57116.1"/>
    </source>
</evidence>
<evidence type="ECO:0000313" key="3">
    <source>
        <dbReference type="Proteomes" id="UP000319882"/>
    </source>
</evidence>
<keyword evidence="2" id="KW-0378">Hydrolase</keyword>
<name>A0A515MKB9_9CAUD</name>
<dbReference type="RefSeq" id="YP_009848443.1">
    <property type="nucleotide sequence ID" value="NC_048784.1"/>
</dbReference>
<proteinExistence type="predicted"/>
<evidence type="ECO:0000259" key="1">
    <source>
        <dbReference type="Pfam" id="PF12684"/>
    </source>
</evidence>
<dbReference type="EMBL" id="MK967393">
    <property type="protein sequence ID" value="QDM57116.1"/>
    <property type="molecule type" value="Genomic_DNA"/>
</dbReference>
<dbReference type="InterPro" id="IPR011604">
    <property type="entry name" value="PDDEXK-like_dom_sf"/>
</dbReference>
<dbReference type="KEGG" id="vg:55618864"/>
<dbReference type="Gene3D" id="3.90.320.10">
    <property type="match status" value="1"/>
</dbReference>
<dbReference type="GO" id="GO:0004527">
    <property type="term" value="F:exonuclease activity"/>
    <property type="evidence" value="ECO:0007669"/>
    <property type="project" value="UniProtKB-KW"/>
</dbReference>
<feature type="domain" description="Putative exodeoxyribonuclease 8 PDDEXK-like" evidence="1">
    <location>
        <begin position="38"/>
        <end position="271"/>
    </location>
</feature>
<gene>
    <name evidence="2" type="primary">53</name>
    <name evidence="2" type="ORF">SEA_WHACK_53</name>
</gene>
<keyword evidence="2" id="KW-0269">Exonuclease</keyword>
<protein>
    <submittedName>
        <fullName evidence="2">Cas4 family exonuclease</fullName>
    </submittedName>
</protein>
<dbReference type="GeneID" id="55618864"/>
<dbReference type="Pfam" id="PF12684">
    <property type="entry name" value="DUF3799"/>
    <property type="match status" value="1"/>
</dbReference>
<accession>A0A515MKB9</accession>
<keyword evidence="2" id="KW-0540">Nuclease</keyword>
<keyword evidence="3" id="KW-1185">Reference proteome</keyword>